<organism evidence="3 4">
    <name type="scientific">Carpinus fangiana</name>
    <dbReference type="NCBI Taxonomy" id="176857"/>
    <lineage>
        <taxon>Eukaryota</taxon>
        <taxon>Viridiplantae</taxon>
        <taxon>Streptophyta</taxon>
        <taxon>Embryophyta</taxon>
        <taxon>Tracheophyta</taxon>
        <taxon>Spermatophyta</taxon>
        <taxon>Magnoliopsida</taxon>
        <taxon>eudicotyledons</taxon>
        <taxon>Gunneridae</taxon>
        <taxon>Pentapetalae</taxon>
        <taxon>rosids</taxon>
        <taxon>fabids</taxon>
        <taxon>Fagales</taxon>
        <taxon>Betulaceae</taxon>
        <taxon>Carpinus</taxon>
    </lineage>
</organism>
<protein>
    <recommendedName>
        <fullName evidence="2">DUF7924 domain-containing protein</fullName>
    </recommendedName>
</protein>
<comment type="caution">
    <text evidence="3">The sequence shown here is derived from an EMBL/GenBank/DDBJ whole genome shotgun (WGS) entry which is preliminary data.</text>
</comment>
<dbReference type="Pfam" id="PF25545">
    <property type="entry name" value="DUF7924"/>
    <property type="match status" value="1"/>
</dbReference>
<dbReference type="OrthoDB" id="5336565at2759"/>
<dbReference type="InterPro" id="IPR057684">
    <property type="entry name" value="DUF7924"/>
</dbReference>
<dbReference type="Proteomes" id="UP000327013">
    <property type="component" value="Unassembled WGS sequence"/>
</dbReference>
<name>A0A5N6KXH6_9ROSI</name>
<sequence length="343" mass="37555">MSSDQSLKTKGSDEGVSSKSSSSSKIAKIKKTASYDPAFAQHILDHGIYLNGYGPGEESEEDDMRPSNFDDIDAKLRKPRPSLSPSRFQRKDFRNFTRENIAALSESDVARTVFPAIIGRKKIPCSSNIEFNNLAPLTDGGLSSCRPDYYEGSRPADLNKLVRNEIEKHIVPSSDTSRPCLPNFFAELKGPDGNTAVAQRQACYDGALGARGIHKLRAYVNEKTALDGNAYSVTTTYSGGSGSGHLTIYTMHPTASKEPDRELDYRMTRVRSFALMDSIDTFRAGATAIRNAHEWAQEQRADLIQAANDLASSAVPQTESQPLPILVDSDSLPTSDSVDETHR</sequence>
<evidence type="ECO:0000313" key="3">
    <source>
        <dbReference type="EMBL" id="KAB8356566.1"/>
    </source>
</evidence>
<feature type="domain" description="DUF7924" evidence="2">
    <location>
        <begin position="136"/>
        <end position="307"/>
    </location>
</feature>
<dbReference type="AlphaFoldDB" id="A0A5N6KXH6"/>
<proteinExistence type="predicted"/>
<evidence type="ECO:0000256" key="1">
    <source>
        <dbReference type="SAM" id="MobiDB-lite"/>
    </source>
</evidence>
<feature type="compositionally biased region" description="Polar residues" evidence="1">
    <location>
        <begin position="312"/>
        <end position="321"/>
    </location>
</feature>
<feature type="compositionally biased region" description="Low complexity" evidence="1">
    <location>
        <begin position="17"/>
        <end position="26"/>
    </location>
</feature>
<keyword evidence="4" id="KW-1185">Reference proteome</keyword>
<accession>A0A5N6KXH6</accession>
<evidence type="ECO:0000259" key="2">
    <source>
        <dbReference type="Pfam" id="PF25545"/>
    </source>
</evidence>
<feature type="region of interest" description="Disordered" evidence="1">
    <location>
        <begin position="312"/>
        <end position="343"/>
    </location>
</feature>
<feature type="region of interest" description="Disordered" evidence="1">
    <location>
        <begin position="54"/>
        <end position="87"/>
    </location>
</feature>
<reference evidence="3 4" key="1">
    <citation type="submission" date="2019-06" db="EMBL/GenBank/DDBJ databases">
        <title>A chromosomal-level reference genome of Carpinus fangiana (Coryloideae, Betulaceae).</title>
        <authorList>
            <person name="Yang X."/>
            <person name="Wang Z."/>
            <person name="Zhang L."/>
            <person name="Hao G."/>
            <person name="Liu J."/>
            <person name="Yang Y."/>
        </authorList>
    </citation>
    <scope>NUCLEOTIDE SEQUENCE [LARGE SCALE GENOMIC DNA]</scope>
    <source>
        <strain evidence="3">Cfa_2016G</strain>
        <tissue evidence="3">Leaf</tissue>
    </source>
</reference>
<feature type="region of interest" description="Disordered" evidence="1">
    <location>
        <begin position="1"/>
        <end position="27"/>
    </location>
</feature>
<gene>
    <name evidence="3" type="ORF">FH972_024148</name>
</gene>
<dbReference type="EMBL" id="VIBQ01000016">
    <property type="protein sequence ID" value="KAB8356566.1"/>
    <property type="molecule type" value="Genomic_DNA"/>
</dbReference>
<evidence type="ECO:0000313" key="4">
    <source>
        <dbReference type="Proteomes" id="UP000327013"/>
    </source>
</evidence>